<dbReference type="AlphaFoldDB" id="A0A1I5XWL4"/>
<dbReference type="RefSeq" id="WP_074891545.1">
    <property type="nucleotide sequence ID" value="NZ_FOXO01000038.1"/>
</dbReference>
<feature type="domain" description="Treble clef zinc finger" evidence="1">
    <location>
        <begin position="22"/>
        <end position="76"/>
    </location>
</feature>
<evidence type="ECO:0000259" key="1">
    <source>
        <dbReference type="Pfam" id="PF14311"/>
    </source>
</evidence>
<feature type="domain" description="Treble clef zinc finger" evidence="1">
    <location>
        <begin position="172"/>
        <end position="230"/>
    </location>
</feature>
<dbReference type="Pfam" id="PF14311">
    <property type="entry name" value="DUF4379"/>
    <property type="match status" value="4"/>
</dbReference>
<name>A0A1I5XWL4_9FIRM</name>
<dbReference type="InterPro" id="IPR025487">
    <property type="entry name" value="DUF4379"/>
</dbReference>
<dbReference type="OrthoDB" id="583824at2"/>
<feature type="domain" description="Treble clef zinc finger" evidence="1">
    <location>
        <begin position="97"/>
        <end position="150"/>
    </location>
</feature>
<dbReference type="PANTHER" id="PTHR37317:SF1">
    <property type="entry name" value="ZINC-RIBBON DOMAIN-CONTAINING PROTEIN-RELATED"/>
    <property type="match status" value="1"/>
</dbReference>
<keyword evidence="3" id="KW-1185">Reference proteome</keyword>
<protein>
    <submittedName>
        <fullName evidence="2">Probable Zinc-ribbon domain-containing protein</fullName>
    </submittedName>
</protein>
<gene>
    <name evidence="2" type="ORF">SAMN04487928_13813</name>
</gene>
<accession>A0A1I5XWL4</accession>
<organism evidence="2 3">
    <name type="scientific">Butyrivibrio proteoclasticus</name>
    <dbReference type="NCBI Taxonomy" id="43305"/>
    <lineage>
        <taxon>Bacteria</taxon>
        <taxon>Bacillati</taxon>
        <taxon>Bacillota</taxon>
        <taxon>Clostridia</taxon>
        <taxon>Lachnospirales</taxon>
        <taxon>Lachnospiraceae</taxon>
        <taxon>Butyrivibrio</taxon>
    </lineage>
</organism>
<dbReference type="EMBL" id="FOXO01000038">
    <property type="protein sequence ID" value="SFQ36343.1"/>
    <property type="molecule type" value="Genomic_DNA"/>
</dbReference>
<feature type="domain" description="Treble clef zinc finger" evidence="1">
    <location>
        <begin position="250"/>
        <end position="304"/>
    </location>
</feature>
<evidence type="ECO:0000313" key="3">
    <source>
        <dbReference type="Proteomes" id="UP000182624"/>
    </source>
</evidence>
<proteinExistence type="predicted"/>
<dbReference type="PANTHER" id="PTHR37317">
    <property type="entry name" value="BLR8090 PROTEIN"/>
    <property type="match status" value="1"/>
</dbReference>
<dbReference type="Gene3D" id="3.40.960.10">
    <property type="entry name" value="VSR Endonuclease"/>
    <property type="match status" value="1"/>
</dbReference>
<evidence type="ECO:0000313" key="2">
    <source>
        <dbReference type="EMBL" id="SFQ36343.1"/>
    </source>
</evidence>
<sequence length="447" mass="52607">MPSGTPILGKTDLLSQETELVATYWDYKNNKKKPEQVHYRSGTKYYWLCPKCGKSYLARVVDRVVRTTPLCNDCAGWKSKKSNKTVRDVLKNINIVWDYANNSKRPEECSYQSSEPANWICAKCGHHYPMRIQDRVRKGDKYTCPICTNRELKIGVNDFVTVCKKKGITAYKDWDYEKNGDKRPENYFPNYEKEKFYWHCNNTTKYRPHSYRMTISARYYGQGCNICANRELLQGVNDLFTVCNDRGLDLVEDWDYENNGDKTPYNTIAGGRTEINWVCHKCGHHWTQSIHNRLRGYGCPACNTSRAEKLIQCILKKWKIPFKIEYSFTDNITPYPFDFYIPSQRILIEYDGIQHFKPIPFFNKSIPFRERVRRDNVKNACTFNEGYSLLRIPYIYAPEDNKEDIAKLIADFIKTKKIPQEIIDFYAKYEFSNYAPLARKWNETTGD</sequence>
<reference evidence="3" key="1">
    <citation type="submission" date="2016-10" db="EMBL/GenBank/DDBJ databases">
        <authorList>
            <person name="Varghese N."/>
            <person name="Submissions S."/>
        </authorList>
    </citation>
    <scope>NUCLEOTIDE SEQUENCE [LARGE SCALE GENOMIC DNA]</scope>
    <source>
        <strain evidence="3">P18</strain>
    </source>
</reference>
<dbReference type="Proteomes" id="UP000182624">
    <property type="component" value="Unassembled WGS sequence"/>
</dbReference>